<dbReference type="Pfam" id="PF04296">
    <property type="entry name" value="YlxR"/>
    <property type="match status" value="1"/>
</dbReference>
<organism evidence="3 4">
    <name type="scientific">Teichococcus oryzae</name>
    <dbReference type="NCBI Taxonomy" id="1608942"/>
    <lineage>
        <taxon>Bacteria</taxon>
        <taxon>Pseudomonadati</taxon>
        <taxon>Pseudomonadota</taxon>
        <taxon>Alphaproteobacteria</taxon>
        <taxon>Acetobacterales</taxon>
        <taxon>Roseomonadaceae</taxon>
        <taxon>Roseomonas</taxon>
    </lineage>
</organism>
<protein>
    <submittedName>
        <fullName evidence="3">RNA-binding protein</fullName>
    </submittedName>
</protein>
<evidence type="ECO:0000259" key="2">
    <source>
        <dbReference type="Pfam" id="PF04296"/>
    </source>
</evidence>
<dbReference type="InterPro" id="IPR037465">
    <property type="entry name" value="YlxR"/>
</dbReference>
<evidence type="ECO:0000313" key="4">
    <source>
        <dbReference type="Proteomes" id="UP000322110"/>
    </source>
</evidence>
<evidence type="ECO:0000313" key="3">
    <source>
        <dbReference type="EMBL" id="KAA2213900.1"/>
    </source>
</evidence>
<comment type="caution">
    <text evidence="3">The sequence shown here is derived from an EMBL/GenBank/DDBJ whole genome shotgun (WGS) entry which is preliminary data.</text>
</comment>
<dbReference type="EMBL" id="VUKA01000002">
    <property type="protein sequence ID" value="KAA2213900.1"/>
    <property type="molecule type" value="Genomic_DNA"/>
</dbReference>
<feature type="compositionally biased region" description="Basic residues" evidence="1">
    <location>
        <begin position="1"/>
        <end position="15"/>
    </location>
</feature>
<dbReference type="PANTHER" id="PTHR34215">
    <property type="entry name" value="BLL0784 PROTEIN"/>
    <property type="match status" value="1"/>
</dbReference>
<feature type="region of interest" description="Disordered" evidence="1">
    <location>
        <begin position="1"/>
        <end position="22"/>
    </location>
</feature>
<evidence type="ECO:0000256" key="1">
    <source>
        <dbReference type="SAM" id="MobiDB-lite"/>
    </source>
</evidence>
<dbReference type="SUPFAM" id="SSF64376">
    <property type="entry name" value="YlxR-like"/>
    <property type="match status" value="1"/>
</dbReference>
<dbReference type="InterPro" id="IPR007393">
    <property type="entry name" value="YlxR_dom"/>
</dbReference>
<dbReference type="RefSeq" id="WP_149811556.1">
    <property type="nucleotide sequence ID" value="NZ_VUKA01000002.1"/>
</dbReference>
<dbReference type="SUPFAM" id="SSF55315">
    <property type="entry name" value="L30e-like"/>
    <property type="match status" value="1"/>
</dbReference>
<dbReference type="PANTHER" id="PTHR34215:SF1">
    <property type="entry name" value="YLXR DOMAIN-CONTAINING PROTEIN"/>
    <property type="match status" value="1"/>
</dbReference>
<dbReference type="AlphaFoldDB" id="A0A5B2TJE3"/>
<dbReference type="OrthoDB" id="9799836at2"/>
<accession>A0A5B2TJE3</accession>
<feature type="domain" description="YlxR" evidence="2">
    <location>
        <begin position="42"/>
        <end position="117"/>
    </location>
</feature>
<gene>
    <name evidence="3" type="ORF">F0Q34_07570</name>
</gene>
<proteinExistence type="predicted"/>
<dbReference type="InterPro" id="IPR035931">
    <property type="entry name" value="YlxR-like_sf"/>
</dbReference>
<dbReference type="InterPro" id="IPR029064">
    <property type="entry name" value="Ribosomal_eL30-like_sf"/>
</dbReference>
<dbReference type="Gene3D" id="3.30.1330.30">
    <property type="match status" value="1"/>
</dbReference>
<dbReference type="Proteomes" id="UP000322110">
    <property type="component" value="Unassembled WGS sequence"/>
</dbReference>
<reference evidence="3 4" key="1">
    <citation type="journal article" date="2015" name="Int. J. Syst. Evol. Microbiol.">
        <title>Roseomonas oryzae sp. nov., isolated from paddy rhizosphere soil.</title>
        <authorList>
            <person name="Ramaprasad E.V."/>
            <person name="Sasikala Ch."/>
            <person name="Ramana Ch.V."/>
        </authorList>
    </citation>
    <scope>NUCLEOTIDE SEQUENCE [LARGE SCALE GENOMIC DNA]</scope>
    <source>
        <strain evidence="3 4">KCTC 42542</strain>
    </source>
</reference>
<name>A0A5B2TJE3_9PROT</name>
<sequence length="229" mass="24582">MRAKPRRRRRTRRRPTTSNADIAPDAAIEDGLPEPELKGPLRRCIATRETLPKEAMIRFVLGPERVVVPDLAGRLPGRGMWLSARADVLERALSRGAFSRAARGQVQLPPDLRAQIETGLKGRIRDQVGLARRAGQAVCGFQQVREWLQAGRAAVLVEADDGSPSERARVIGRHKVPVILAVGGGDLGSVFGRDHAVHVAIAPGRIAEMLLQEAGRLAAVSGITSGAGS</sequence>
<dbReference type="Gene3D" id="3.30.1230.10">
    <property type="entry name" value="YlxR-like"/>
    <property type="match status" value="1"/>
</dbReference>
<dbReference type="NCBIfam" id="NF006622">
    <property type="entry name" value="PRK09190.1"/>
    <property type="match status" value="1"/>
</dbReference>
<keyword evidence="4" id="KW-1185">Reference proteome</keyword>